<evidence type="ECO:0000256" key="2">
    <source>
        <dbReference type="ARBA" id="ARBA00008834"/>
    </source>
</evidence>
<keyword evidence="9" id="KW-0325">Glycoprotein</keyword>
<dbReference type="Pfam" id="PF00295">
    <property type="entry name" value="Glyco_hydro_28"/>
    <property type="match status" value="1"/>
</dbReference>
<organism evidence="15 16">
    <name type="scientific">Psylliodes chrysocephalus</name>
    <dbReference type="NCBI Taxonomy" id="3402493"/>
    <lineage>
        <taxon>Eukaryota</taxon>
        <taxon>Metazoa</taxon>
        <taxon>Ecdysozoa</taxon>
        <taxon>Arthropoda</taxon>
        <taxon>Hexapoda</taxon>
        <taxon>Insecta</taxon>
        <taxon>Pterygota</taxon>
        <taxon>Neoptera</taxon>
        <taxon>Endopterygota</taxon>
        <taxon>Coleoptera</taxon>
        <taxon>Polyphaga</taxon>
        <taxon>Cucujiformia</taxon>
        <taxon>Chrysomeloidea</taxon>
        <taxon>Chrysomelidae</taxon>
        <taxon>Galerucinae</taxon>
        <taxon>Alticini</taxon>
        <taxon>Psylliodes</taxon>
    </lineage>
</organism>
<dbReference type="InterPro" id="IPR012334">
    <property type="entry name" value="Pectin_lyas_fold"/>
</dbReference>
<dbReference type="EC" id="3.2.1.15" evidence="3"/>
<dbReference type="InterPro" id="IPR006626">
    <property type="entry name" value="PbH1"/>
</dbReference>
<keyword evidence="7 13" id="KW-0378">Hydrolase</keyword>
<evidence type="ECO:0000256" key="7">
    <source>
        <dbReference type="ARBA" id="ARBA00022801"/>
    </source>
</evidence>
<comment type="similarity">
    <text evidence="2 13">Belongs to the glycosyl hydrolase 28 family.</text>
</comment>
<protein>
    <recommendedName>
        <fullName evidence="3">endo-polygalacturonase</fullName>
        <ecNumber evidence="3">3.2.1.15</ecNumber>
    </recommendedName>
</protein>
<evidence type="ECO:0000313" key="15">
    <source>
        <dbReference type="EMBL" id="CAH1105215.1"/>
    </source>
</evidence>
<evidence type="ECO:0000256" key="13">
    <source>
        <dbReference type="RuleBase" id="RU361169"/>
    </source>
</evidence>
<gene>
    <name evidence="15" type="ORF">PSYICH_LOCUS5911</name>
</gene>
<evidence type="ECO:0000256" key="10">
    <source>
        <dbReference type="ARBA" id="ARBA00023295"/>
    </source>
</evidence>
<dbReference type="GO" id="GO:0005576">
    <property type="term" value="C:extracellular region"/>
    <property type="evidence" value="ECO:0007669"/>
    <property type="project" value="UniProtKB-SubCell"/>
</dbReference>
<evidence type="ECO:0000256" key="11">
    <source>
        <dbReference type="ARBA" id="ARBA00023316"/>
    </source>
</evidence>
<keyword evidence="8" id="KW-1015">Disulfide bond</keyword>
<evidence type="ECO:0000256" key="1">
    <source>
        <dbReference type="ARBA" id="ARBA00004613"/>
    </source>
</evidence>
<dbReference type="InterPro" id="IPR011050">
    <property type="entry name" value="Pectin_lyase_fold/virulence"/>
</dbReference>
<evidence type="ECO:0000256" key="3">
    <source>
        <dbReference type="ARBA" id="ARBA00012736"/>
    </source>
</evidence>
<comment type="subcellular location">
    <subcellularLocation>
        <location evidence="1">Secreted</location>
    </subcellularLocation>
</comment>
<feature type="signal peptide" evidence="14">
    <location>
        <begin position="1"/>
        <end position="16"/>
    </location>
</feature>
<keyword evidence="16" id="KW-1185">Reference proteome</keyword>
<dbReference type="EMBL" id="OV651830">
    <property type="protein sequence ID" value="CAH1105215.1"/>
    <property type="molecule type" value="Genomic_DNA"/>
</dbReference>
<evidence type="ECO:0000256" key="4">
    <source>
        <dbReference type="ARBA" id="ARBA00022525"/>
    </source>
</evidence>
<dbReference type="PANTHER" id="PTHR31884:SF9">
    <property type="entry name" value="ENDOPOLYGALACTURONASE D-RELATED"/>
    <property type="match status" value="1"/>
</dbReference>
<feature type="chain" id="PRO_5040123012" description="endo-polygalacturonase" evidence="14">
    <location>
        <begin position="17"/>
        <end position="370"/>
    </location>
</feature>
<dbReference type="Proteomes" id="UP001153636">
    <property type="component" value="Chromosome 18"/>
</dbReference>
<evidence type="ECO:0000313" key="16">
    <source>
        <dbReference type="Proteomes" id="UP001153636"/>
    </source>
</evidence>
<dbReference type="SMART" id="SM00710">
    <property type="entry name" value="PbH1"/>
    <property type="match status" value="6"/>
</dbReference>
<keyword evidence="11" id="KW-0961">Cell wall biogenesis/degradation</keyword>
<evidence type="ECO:0000256" key="14">
    <source>
        <dbReference type="SAM" id="SignalP"/>
    </source>
</evidence>
<dbReference type="InterPro" id="IPR050434">
    <property type="entry name" value="Glycosyl_hydrlase_28"/>
</dbReference>
<evidence type="ECO:0000256" key="5">
    <source>
        <dbReference type="ARBA" id="ARBA00022729"/>
    </source>
</evidence>
<dbReference type="GO" id="GO:0071555">
    <property type="term" value="P:cell wall organization"/>
    <property type="evidence" value="ECO:0007669"/>
    <property type="project" value="UniProtKB-KW"/>
</dbReference>
<evidence type="ECO:0000256" key="8">
    <source>
        <dbReference type="ARBA" id="ARBA00023157"/>
    </source>
</evidence>
<dbReference type="GO" id="GO:0004650">
    <property type="term" value="F:polygalacturonase activity"/>
    <property type="evidence" value="ECO:0007669"/>
    <property type="project" value="UniProtKB-EC"/>
</dbReference>
<evidence type="ECO:0000256" key="6">
    <source>
        <dbReference type="ARBA" id="ARBA00022737"/>
    </source>
</evidence>
<dbReference type="InterPro" id="IPR000743">
    <property type="entry name" value="Glyco_hydro_28"/>
</dbReference>
<proteinExistence type="inferred from homology"/>
<keyword evidence="4" id="KW-0964">Secreted</keyword>
<keyword evidence="5 14" id="KW-0732">Signal</keyword>
<dbReference type="SUPFAM" id="SSF51126">
    <property type="entry name" value="Pectin lyase-like"/>
    <property type="match status" value="1"/>
</dbReference>
<dbReference type="OrthoDB" id="187139at2759"/>
<evidence type="ECO:0000256" key="9">
    <source>
        <dbReference type="ARBA" id="ARBA00023180"/>
    </source>
</evidence>
<dbReference type="Gene3D" id="2.160.20.10">
    <property type="entry name" value="Single-stranded right-handed beta-helix, Pectin lyase-like"/>
    <property type="match status" value="1"/>
</dbReference>
<name>A0A9P0GCW3_9CUCU</name>
<reference evidence="15" key="1">
    <citation type="submission" date="2022-01" db="EMBL/GenBank/DDBJ databases">
        <authorList>
            <person name="King R."/>
        </authorList>
    </citation>
    <scope>NUCLEOTIDE SEQUENCE</scope>
</reference>
<keyword evidence="6" id="KW-0677">Repeat</keyword>
<accession>A0A9P0GCW3</accession>
<comment type="catalytic activity">
    <reaction evidence="12">
        <text>(1,4-alpha-D-galacturonosyl)n+m + H2O = (1,4-alpha-D-galacturonosyl)n + (1,4-alpha-D-galacturonosyl)m.</text>
        <dbReference type="EC" id="3.2.1.15"/>
    </reaction>
</comment>
<keyword evidence="10 13" id="KW-0326">Glycosidase</keyword>
<evidence type="ECO:0000256" key="12">
    <source>
        <dbReference type="ARBA" id="ARBA00034074"/>
    </source>
</evidence>
<dbReference type="GO" id="GO:0045490">
    <property type="term" value="P:pectin catabolic process"/>
    <property type="evidence" value="ECO:0007669"/>
    <property type="project" value="TreeGrafter"/>
</dbReference>
<dbReference type="PANTHER" id="PTHR31884">
    <property type="entry name" value="POLYGALACTURONASE"/>
    <property type="match status" value="1"/>
</dbReference>
<dbReference type="AlphaFoldDB" id="A0A9P0GCW3"/>
<sequence>MFNLCLLAFIFALTSAQNVDPRCKVTKFSQVASAVGNCTDIVLNNLVVPAGETLELYLKRGATVTFEGITLFEHTPWSGPLIRVKGQAITVQGAPGSLLNGQGELYWDHIGDFGPKKPQFMKIEASEDSVFRNLNVLNCPHHCIYIGISDRVTLTGWIIDNSYGDHNNFTGHNTDGFDVSGATNLIIENSQVINQDDCVAIRHGANILVRNMYCSGGHGISISVGFSYFNYTENTLYNVTVQDSVIVRSANGIHLKTHSDAYKGEMKNITYKNIYLSGLQNYAINVQQDYVNGSATGIPSNNIPIHDFNLMNIVGTFDEEADGTLPVYINCGKGSCDGWNWSGVELTGATNSSFCNNYEPKGYPCLSPSE</sequence>